<comment type="caution">
    <text evidence="2">The sequence shown here is derived from an EMBL/GenBank/DDBJ whole genome shotgun (WGS) entry which is preliminary data.</text>
</comment>
<name>A0AAD8J8U0_9APIA</name>
<reference evidence="2" key="2">
    <citation type="submission" date="2023-05" db="EMBL/GenBank/DDBJ databases">
        <authorList>
            <person name="Schelkunov M.I."/>
        </authorList>
    </citation>
    <scope>NUCLEOTIDE SEQUENCE</scope>
    <source>
        <strain evidence="2">Hsosn_3</strain>
        <tissue evidence="2">Leaf</tissue>
    </source>
</reference>
<feature type="compositionally biased region" description="Acidic residues" evidence="1">
    <location>
        <begin position="84"/>
        <end position="98"/>
    </location>
</feature>
<feature type="compositionally biased region" description="Polar residues" evidence="1">
    <location>
        <begin position="55"/>
        <end position="70"/>
    </location>
</feature>
<reference evidence="2" key="1">
    <citation type="submission" date="2023-02" db="EMBL/GenBank/DDBJ databases">
        <title>Genome of toxic invasive species Heracleum sosnowskyi carries increased number of genes despite the absence of recent whole-genome duplications.</title>
        <authorList>
            <person name="Schelkunov M."/>
            <person name="Shtratnikova V."/>
            <person name="Makarenko M."/>
            <person name="Klepikova A."/>
            <person name="Omelchenko D."/>
            <person name="Novikova G."/>
            <person name="Obukhova E."/>
            <person name="Bogdanov V."/>
            <person name="Penin A."/>
            <person name="Logacheva M."/>
        </authorList>
    </citation>
    <scope>NUCLEOTIDE SEQUENCE</scope>
    <source>
        <strain evidence="2">Hsosn_3</strain>
        <tissue evidence="2">Leaf</tissue>
    </source>
</reference>
<keyword evidence="3" id="KW-1185">Reference proteome</keyword>
<feature type="region of interest" description="Disordered" evidence="1">
    <location>
        <begin position="18"/>
        <end position="98"/>
    </location>
</feature>
<dbReference type="AlphaFoldDB" id="A0AAD8J8U0"/>
<organism evidence="2 3">
    <name type="scientific">Heracleum sosnowskyi</name>
    <dbReference type="NCBI Taxonomy" id="360622"/>
    <lineage>
        <taxon>Eukaryota</taxon>
        <taxon>Viridiplantae</taxon>
        <taxon>Streptophyta</taxon>
        <taxon>Embryophyta</taxon>
        <taxon>Tracheophyta</taxon>
        <taxon>Spermatophyta</taxon>
        <taxon>Magnoliopsida</taxon>
        <taxon>eudicotyledons</taxon>
        <taxon>Gunneridae</taxon>
        <taxon>Pentapetalae</taxon>
        <taxon>asterids</taxon>
        <taxon>campanulids</taxon>
        <taxon>Apiales</taxon>
        <taxon>Apiaceae</taxon>
        <taxon>Apioideae</taxon>
        <taxon>apioid superclade</taxon>
        <taxon>Tordylieae</taxon>
        <taxon>Tordyliinae</taxon>
        <taxon>Heracleum</taxon>
    </lineage>
</organism>
<dbReference type="Proteomes" id="UP001237642">
    <property type="component" value="Unassembled WGS sequence"/>
</dbReference>
<evidence type="ECO:0000256" key="1">
    <source>
        <dbReference type="SAM" id="MobiDB-lite"/>
    </source>
</evidence>
<evidence type="ECO:0000313" key="2">
    <source>
        <dbReference type="EMBL" id="KAK1399847.1"/>
    </source>
</evidence>
<sequence length="196" mass="21228">MSKNPLTTVAQAYVAVRGSHGVREPRTLTVTETEEEIPQQLKKKKKALPELGGPSSAQGPANLENDSPTKLGSHRVEGGADNEINSDDDDYEEPDFADGDLDEVSKEINVADYMYVHEPSPNPYQPTPQPELEGIIYIGGPPPGEGDDSSSTRPGLPRELAFKNQGTTLTADTLIKLVEQFKPEGKVVIPLPHMLS</sequence>
<dbReference type="EMBL" id="JAUIZM010000002">
    <property type="protein sequence ID" value="KAK1399847.1"/>
    <property type="molecule type" value="Genomic_DNA"/>
</dbReference>
<feature type="compositionally biased region" description="Low complexity" evidence="1">
    <location>
        <begin position="130"/>
        <end position="139"/>
    </location>
</feature>
<proteinExistence type="predicted"/>
<evidence type="ECO:0000313" key="3">
    <source>
        <dbReference type="Proteomes" id="UP001237642"/>
    </source>
</evidence>
<accession>A0AAD8J8U0</accession>
<gene>
    <name evidence="2" type="ORF">POM88_009710</name>
</gene>
<protein>
    <submittedName>
        <fullName evidence="2">Uncharacterized protein</fullName>
    </submittedName>
</protein>
<feature type="compositionally biased region" description="Pro residues" evidence="1">
    <location>
        <begin position="120"/>
        <end position="129"/>
    </location>
</feature>
<feature type="region of interest" description="Disordered" evidence="1">
    <location>
        <begin position="116"/>
        <end position="158"/>
    </location>
</feature>